<evidence type="ECO:0000313" key="3">
    <source>
        <dbReference type="Proteomes" id="UP000248887"/>
    </source>
</evidence>
<reference evidence="2 3" key="1">
    <citation type="submission" date="2017-08" db="EMBL/GenBank/DDBJ databases">
        <title>Infants hospitalized years apart are colonized by the same room-sourced microbial strains.</title>
        <authorList>
            <person name="Brooks B."/>
            <person name="Olm M.R."/>
            <person name="Firek B.A."/>
            <person name="Baker R."/>
            <person name="Thomas B.C."/>
            <person name="Morowitz M.J."/>
            <person name="Banfield J.F."/>
        </authorList>
    </citation>
    <scope>NUCLEOTIDE SEQUENCE [LARGE SCALE GENOMIC DNA]</scope>
    <source>
        <strain evidence="2">S2_005_001_R2_27</strain>
    </source>
</reference>
<gene>
    <name evidence="2" type="ORF">DI549_10865</name>
</gene>
<protein>
    <recommendedName>
        <fullName evidence="4">BrnA antitoxin family protein</fullName>
    </recommendedName>
</protein>
<dbReference type="EMBL" id="QFQD01000030">
    <property type="protein sequence ID" value="PZQ82711.1"/>
    <property type="molecule type" value="Genomic_DNA"/>
</dbReference>
<feature type="region of interest" description="Disordered" evidence="1">
    <location>
        <begin position="1"/>
        <end position="39"/>
    </location>
</feature>
<organism evidence="2 3">
    <name type="scientific">Ancylobacter novellus</name>
    <name type="common">Thiobacillus novellus</name>
    <dbReference type="NCBI Taxonomy" id="921"/>
    <lineage>
        <taxon>Bacteria</taxon>
        <taxon>Pseudomonadati</taxon>
        <taxon>Pseudomonadota</taxon>
        <taxon>Alphaproteobacteria</taxon>
        <taxon>Hyphomicrobiales</taxon>
        <taxon>Xanthobacteraceae</taxon>
        <taxon>Ancylobacter</taxon>
    </lineage>
</organism>
<dbReference type="AlphaFoldDB" id="A0A2W5QVD8"/>
<comment type="caution">
    <text evidence="2">The sequence shown here is derived from an EMBL/GenBank/DDBJ whole genome shotgun (WGS) entry which is preliminary data.</text>
</comment>
<proteinExistence type="predicted"/>
<dbReference type="InterPro" id="IPR025528">
    <property type="entry name" value="BrnA_antitoxin"/>
</dbReference>
<name>A0A2W5QVD8_ANCNO</name>
<evidence type="ECO:0008006" key="4">
    <source>
        <dbReference type="Google" id="ProtNLM"/>
    </source>
</evidence>
<evidence type="ECO:0000256" key="1">
    <source>
        <dbReference type="SAM" id="MobiDB-lite"/>
    </source>
</evidence>
<accession>A0A2W5QVD8</accession>
<sequence>MTDAEDAAITRAAEADADNPPLTEEELAGLRPSREAAPGFMAEVKRRRGQRGPGKAPPKEAIKLRLSQEVLAHFRATGDGWQTRIDETLKKAIKG</sequence>
<evidence type="ECO:0000313" key="2">
    <source>
        <dbReference type="EMBL" id="PZQ82711.1"/>
    </source>
</evidence>
<dbReference type="Proteomes" id="UP000248887">
    <property type="component" value="Unassembled WGS sequence"/>
</dbReference>
<dbReference type="Pfam" id="PF14384">
    <property type="entry name" value="BrnA_antitoxin"/>
    <property type="match status" value="1"/>
</dbReference>